<dbReference type="EMBL" id="JAAXOP010000004">
    <property type="protein sequence ID" value="NKY50531.1"/>
    <property type="molecule type" value="Genomic_DNA"/>
</dbReference>
<dbReference type="AlphaFoldDB" id="A0A846XYT0"/>
<keyword evidence="5" id="KW-1185">Reference proteome</keyword>
<protein>
    <submittedName>
        <fullName evidence="4">ADP-ribosylglycohydrolase family protein</fullName>
    </submittedName>
</protein>
<dbReference type="PANTHER" id="PTHR16222:SF24">
    <property type="entry name" value="ADP-RIBOSYLHYDROLASE ARH3"/>
    <property type="match status" value="1"/>
</dbReference>
<dbReference type="Proteomes" id="UP000565711">
    <property type="component" value="Unassembled WGS sequence"/>
</dbReference>
<evidence type="ECO:0000313" key="5">
    <source>
        <dbReference type="Proteomes" id="UP000565711"/>
    </source>
</evidence>
<comment type="caution">
    <text evidence="4">The sequence shown here is derived from an EMBL/GenBank/DDBJ whole genome shotgun (WGS) entry which is preliminary data.</text>
</comment>
<evidence type="ECO:0000313" key="4">
    <source>
        <dbReference type="EMBL" id="NKY50531.1"/>
    </source>
</evidence>
<comment type="similarity">
    <text evidence="1">Belongs to the ADP-ribosylglycohydrolase family.</text>
</comment>
<dbReference type="InterPro" id="IPR005502">
    <property type="entry name" value="Ribosyl_crysJ1"/>
</dbReference>
<name>A0A846XYT0_9NOCA</name>
<gene>
    <name evidence="4" type="ORF">HGA08_09945</name>
</gene>
<keyword evidence="3" id="KW-0479">Metal-binding</keyword>
<accession>A0A846XYT0</accession>
<dbReference type="InterPro" id="IPR036705">
    <property type="entry name" value="Ribosyl_crysJ1_sf"/>
</dbReference>
<feature type="binding site" evidence="3">
    <location>
        <position position="404"/>
    </location>
    <ligand>
        <name>Mg(2+)</name>
        <dbReference type="ChEBI" id="CHEBI:18420"/>
        <label>1</label>
    </ligand>
</feature>
<proteinExistence type="inferred from homology"/>
<reference evidence="4 5" key="1">
    <citation type="submission" date="2020-04" db="EMBL/GenBank/DDBJ databases">
        <title>MicrobeNet Type strains.</title>
        <authorList>
            <person name="Nicholson A.C."/>
        </authorList>
    </citation>
    <scope>NUCLEOTIDE SEQUENCE [LARGE SCALE GENOMIC DNA]</scope>
    <source>
        <strain evidence="4 5">JCM 12354</strain>
    </source>
</reference>
<comment type="cofactor">
    <cofactor evidence="3">
        <name>Mg(2+)</name>
        <dbReference type="ChEBI" id="CHEBI:18420"/>
    </cofactor>
    <text evidence="3">Binds 2 magnesium ions per subunit.</text>
</comment>
<dbReference type="GO" id="GO:0016787">
    <property type="term" value="F:hydrolase activity"/>
    <property type="evidence" value="ECO:0007669"/>
    <property type="project" value="UniProtKB-KW"/>
</dbReference>
<dbReference type="GO" id="GO:0046872">
    <property type="term" value="F:metal ion binding"/>
    <property type="evidence" value="ECO:0007669"/>
    <property type="project" value="UniProtKB-KW"/>
</dbReference>
<dbReference type="PANTHER" id="PTHR16222">
    <property type="entry name" value="ADP-RIBOSYLGLYCOHYDROLASE"/>
    <property type="match status" value="1"/>
</dbReference>
<keyword evidence="2 4" id="KW-0378">Hydrolase</keyword>
<sequence>MRDPEIVLKGWPANEWNRRGLKVGFWHSDWAARNREKVEFRPETRSVPDSDYNQHYVDIESSLKAEISFDSRAAEIGYRPPDGIGRLPLPTGPERLRGAIISAAAGDAFASSCDVVKTYPWYLRGTGVSDSGLVDYLPGTSAGPTWITQMMAFCAEGLLRALGGRRNGSLVDPVSAVQHGFQRWLYYMVWDTEDPQTQYEWRRYGGIYAADAGEYDQPDGVLAQVVELTVDRRPPLVIVDTLVDFAATGVRSTTVDPRSEARGGDVLVRAALAAVWSEDVSETFDLAVAIAALTHPHPDDFLAAGAMAVVVHQLIRDQPFRKSLETAYFEVQRRPDHEKTRLMMNRSVILAREEKVPAPLQTVQRYFPGLGEDGAEAFGLALYCAISGDYLREALLLAVNYASDRCAVAATAGLLMGAEYGIKAVPKVFRDPLSSVDALDDLAGDLATELRDVLTDKEWLRRYPPT</sequence>
<dbReference type="RefSeq" id="WP_168436102.1">
    <property type="nucleotide sequence ID" value="NZ_JAAXOP010000004.1"/>
</dbReference>
<keyword evidence="3" id="KW-0460">Magnesium</keyword>
<dbReference type="InterPro" id="IPR050792">
    <property type="entry name" value="ADP-ribosylglycohydrolase"/>
</dbReference>
<dbReference type="SUPFAM" id="SSF101478">
    <property type="entry name" value="ADP-ribosylglycohydrolase"/>
    <property type="match status" value="1"/>
</dbReference>
<dbReference type="Pfam" id="PF03747">
    <property type="entry name" value="ADP_ribosyl_GH"/>
    <property type="match status" value="1"/>
</dbReference>
<dbReference type="Gene3D" id="1.10.4080.10">
    <property type="entry name" value="ADP-ribosylation/Crystallin J1"/>
    <property type="match status" value="1"/>
</dbReference>
<evidence type="ECO:0000256" key="1">
    <source>
        <dbReference type="ARBA" id="ARBA00010702"/>
    </source>
</evidence>
<organism evidence="4 5">
    <name type="scientific">Nocardia vermiculata</name>
    <dbReference type="NCBI Taxonomy" id="257274"/>
    <lineage>
        <taxon>Bacteria</taxon>
        <taxon>Bacillati</taxon>
        <taxon>Actinomycetota</taxon>
        <taxon>Actinomycetes</taxon>
        <taxon>Mycobacteriales</taxon>
        <taxon>Nocardiaceae</taxon>
        <taxon>Nocardia</taxon>
    </lineage>
</organism>
<evidence type="ECO:0000256" key="2">
    <source>
        <dbReference type="ARBA" id="ARBA00022801"/>
    </source>
</evidence>
<evidence type="ECO:0000256" key="3">
    <source>
        <dbReference type="PIRSR" id="PIRSR605502-1"/>
    </source>
</evidence>